<gene>
    <name evidence="1" type="ORF">HP552_01690</name>
</gene>
<accession>A0A7Y6BS86</accession>
<organism evidence="1 2">
    <name type="scientific">Paenibacillus xylanilyticus</name>
    <dbReference type="NCBI Taxonomy" id="248903"/>
    <lineage>
        <taxon>Bacteria</taxon>
        <taxon>Bacillati</taxon>
        <taxon>Bacillota</taxon>
        <taxon>Bacilli</taxon>
        <taxon>Bacillales</taxon>
        <taxon>Paenibacillaceae</taxon>
        <taxon>Paenibacillus</taxon>
    </lineage>
</organism>
<evidence type="ECO:0000313" key="1">
    <source>
        <dbReference type="EMBL" id="NUU73994.1"/>
    </source>
</evidence>
<sequence>MRTGQVPDHDELNSEFAGISQTELLEGIAEFGKIAGVEVPHAKAH</sequence>
<name>A0A7Y6BS86_9BACL</name>
<protein>
    <submittedName>
        <fullName evidence="1">Uncharacterized protein</fullName>
    </submittedName>
</protein>
<dbReference type="AlphaFoldDB" id="A0A7Y6BS86"/>
<dbReference type="RefSeq" id="WP_175393957.1">
    <property type="nucleotide sequence ID" value="NZ_JABMCB010000121.1"/>
</dbReference>
<dbReference type="Proteomes" id="UP000526125">
    <property type="component" value="Unassembled WGS sequence"/>
</dbReference>
<evidence type="ECO:0000313" key="2">
    <source>
        <dbReference type="Proteomes" id="UP000526125"/>
    </source>
</evidence>
<dbReference type="EMBL" id="JABMCB010000121">
    <property type="protein sequence ID" value="NUU73994.1"/>
    <property type="molecule type" value="Genomic_DNA"/>
</dbReference>
<proteinExistence type="predicted"/>
<comment type="caution">
    <text evidence="1">The sequence shown here is derived from an EMBL/GenBank/DDBJ whole genome shotgun (WGS) entry which is preliminary data.</text>
</comment>
<reference evidence="1 2" key="1">
    <citation type="submission" date="2020-05" db="EMBL/GenBank/DDBJ databases">
        <title>Genome Sequencing of Type Strains.</title>
        <authorList>
            <person name="Lemaire J.F."/>
            <person name="Inderbitzin P."/>
            <person name="Gregorio O.A."/>
            <person name="Collins S.B."/>
            <person name="Wespe N."/>
            <person name="Knight-Connoni V."/>
        </authorList>
    </citation>
    <scope>NUCLEOTIDE SEQUENCE [LARGE SCALE GENOMIC DNA]</scope>
    <source>
        <strain evidence="1 2">LMG 21957</strain>
    </source>
</reference>
<keyword evidence="2" id="KW-1185">Reference proteome</keyword>